<evidence type="ECO:0000313" key="10">
    <source>
        <dbReference type="Proteomes" id="UP000886611"/>
    </source>
</evidence>
<feature type="non-terminal residue" evidence="9">
    <location>
        <position position="1"/>
    </location>
</feature>
<feature type="binding site" evidence="8">
    <location>
        <position position="62"/>
    </location>
    <ligand>
        <name>Mg(2+)</name>
        <dbReference type="ChEBI" id="CHEBI:18420"/>
    </ligand>
</feature>
<proteinExistence type="inferred from homology"/>
<protein>
    <submittedName>
        <fullName evidence="9">GNA15 protein</fullName>
    </submittedName>
</protein>
<reference evidence="9 10" key="1">
    <citation type="journal article" date="2021" name="Cell">
        <title>Tracing the genetic footprints of vertebrate landing in non-teleost ray-finned fishes.</title>
        <authorList>
            <person name="Bi X."/>
            <person name="Wang K."/>
            <person name="Yang L."/>
            <person name="Pan H."/>
            <person name="Jiang H."/>
            <person name="Wei Q."/>
            <person name="Fang M."/>
            <person name="Yu H."/>
            <person name="Zhu C."/>
            <person name="Cai Y."/>
            <person name="He Y."/>
            <person name="Gan X."/>
            <person name="Zeng H."/>
            <person name="Yu D."/>
            <person name="Zhu Y."/>
            <person name="Jiang H."/>
            <person name="Qiu Q."/>
            <person name="Yang H."/>
            <person name="Zhang Y.E."/>
            <person name="Wang W."/>
            <person name="Zhu M."/>
            <person name="He S."/>
            <person name="Zhang G."/>
        </authorList>
    </citation>
    <scope>NUCLEOTIDE SEQUENCE [LARGE SCALE GENOMIC DNA]</scope>
    <source>
        <strain evidence="9">Bchr_013</strain>
    </source>
</reference>
<dbReference type="SUPFAM" id="SSF52540">
    <property type="entry name" value="P-loop containing nucleoside triphosphate hydrolases"/>
    <property type="match status" value="1"/>
</dbReference>
<dbReference type="GO" id="GO:0007188">
    <property type="term" value="P:adenylate cyclase-modulating G protein-coupled receptor signaling pathway"/>
    <property type="evidence" value="ECO:0007669"/>
    <property type="project" value="TreeGrafter"/>
</dbReference>
<feature type="binding site" evidence="8">
    <location>
        <position position="195"/>
    </location>
    <ligand>
        <name>Mg(2+)</name>
        <dbReference type="ChEBI" id="CHEBI:18420"/>
    </ligand>
</feature>
<dbReference type="GO" id="GO:0005834">
    <property type="term" value="C:heterotrimeric G-protein complex"/>
    <property type="evidence" value="ECO:0007669"/>
    <property type="project" value="TreeGrafter"/>
</dbReference>
<feature type="binding site" evidence="7">
    <location>
        <begin position="164"/>
        <end position="165"/>
    </location>
    <ligand>
        <name>GTP</name>
        <dbReference type="ChEBI" id="CHEBI:37565"/>
    </ligand>
</feature>
<evidence type="ECO:0000256" key="3">
    <source>
        <dbReference type="ARBA" id="ARBA00022741"/>
    </source>
</evidence>
<dbReference type="InterPro" id="IPR001019">
    <property type="entry name" value="Gprotein_alpha_su"/>
</dbReference>
<feature type="binding site" evidence="7">
    <location>
        <position position="364"/>
    </location>
    <ligand>
        <name>GTP</name>
        <dbReference type="ChEBI" id="CHEBI:37565"/>
    </ligand>
</feature>
<dbReference type="Pfam" id="PF00503">
    <property type="entry name" value="G-alpha"/>
    <property type="match status" value="1"/>
</dbReference>
<dbReference type="GO" id="GO:0001664">
    <property type="term" value="F:G protein-coupled receptor binding"/>
    <property type="evidence" value="ECO:0007669"/>
    <property type="project" value="TreeGrafter"/>
</dbReference>
<dbReference type="FunFam" id="3.40.50.300:FF:000181">
    <property type="entry name" value="Guanine nucleotide-binding protein subunit alpha"/>
    <property type="match status" value="1"/>
</dbReference>
<dbReference type="EMBL" id="JAATIS010003638">
    <property type="protein sequence ID" value="KAG2464415.1"/>
    <property type="molecule type" value="Genomic_DNA"/>
</dbReference>
<dbReference type="SMART" id="SM00275">
    <property type="entry name" value="G_alpha"/>
    <property type="match status" value="1"/>
</dbReference>
<dbReference type="PROSITE" id="PS51882">
    <property type="entry name" value="G_ALPHA"/>
    <property type="match status" value="1"/>
</dbReference>
<feature type="binding site" evidence="7">
    <location>
        <begin position="189"/>
        <end position="195"/>
    </location>
    <ligand>
        <name>GTP</name>
        <dbReference type="ChEBI" id="CHEBI:37565"/>
    </ligand>
</feature>
<feature type="non-terminal residue" evidence="9">
    <location>
        <position position="444"/>
    </location>
</feature>
<feature type="binding site" evidence="7">
    <location>
        <begin position="283"/>
        <end position="286"/>
    </location>
    <ligand>
        <name>GTP</name>
        <dbReference type="ChEBI" id="CHEBI:37565"/>
    </ligand>
</feature>
<organism evidence="9 10">
    <name type="scientific">Polypterus senegalus</name>
    <name type="common">Senegal bichir</name>
    <dbReference type="NCBI Taxonomy" id="55291"/>
    <lineage>
        <taxon>Eukaryota</taxon>
        <taxon>Metazoa</taxon>
        <taxon>Chordata</taxon>
        <taxon>Craniata</taxon>
        <taxon>Vertebrata</taxon>
        <taxon>Euteleostomi</taxon>
        <taxon>Actinopterygii</taxon>
        <taxon>Polypteriformes</taxon>
        <taxon>Polypteridae</taxon>
        <taxon>Polypterus</taxon>
    </lineage>
</organism>
<dbReference type="InterPro" id="IPR027417">
    <property type="entry name" value="P-loop_NTPase"/>
</dbReference>
<dbReference type="GO" id="GO:0005525">
    <property type="term" value="F:GTP binding"/>
    <property type="evidence" value="ECO:0007669"/>
    <property type="project" value="UniProtKB-KW"/>
</dbReference>
<dbReference type="InterPro" id="IPR011025">
    <property type="entry name" value="GproteinA_insert"/>
</dbReference>
<dbReference type="GO" id="GO:0060158">
    <property type="term" value="P:phospholipase C-activating dopamine receptor signaling pathway"/>
    <property type="evidence" value="ECO:0007669"/>
    <property type="project" value="TreeGrafter"/>
</dbReference>
<keyword evidence="10" id="KW-1185">Reference proteome</keyword>
<dbReference type="FunFam" id="1.10.400.10:FF:000002">
    <property type="entry name" value="guanine nucleotide-binding protein G(Q) subunit alpha"/>
    <property type="match status" value="1"/>
</dbReference>
<dbReference type="GO" id="GO:0046872">
    <property type="term" value="F:metal ion binding"/>
    <property type="evidence" value="ECO:0007669"/>
    <property type="project" value="UniProtKB-KW"/>
</dbReference>
<evidence type="ECO:0000256" key="8">
    <source>
        <dbReference type="PIRSR" id="PIRSR601019-2"/>
    </source>
</evidence>
<comment type="similarity">
    <text evidence="1">Belongs to the G-alpha family.</text>
</comment>
<dbReference type="PANTHER" id="PTHR10218">
    <property type="entry name" value="GTP-BINDING PROTEIN ALPHA SUBUNIT"/>
    <property type="match status" value="1"/>
</dbReference>
<evidence type="ECO:0000256" key="4">
    <source>
        <dbReference type="ARBA" id="ARBA00022842"/>
    </source>
</evidence>
<accession>A0A8X7X8U9</accession>
<dbReference type="GO" id="GO:0031683">
    <property type="term" value="F:G-protein beta/gamma-subunit complex binding"/>
    <property type="evidence" value="ECO:0007669"/>
    <property type="project" value="InterPro"/>
</dbReference>
<dbReference type="Gene3D" id="3.40.50.300">
    <property type="entry name" value="P-loop containing nucleotide triphosphate hydrolases"/>
    <property type="match status" value="1"/>
</dbReference>
<evidence type="ECO:0000313" key="9">
    <source>
        <dbReference type="EMBL" id="KAG2464415.1"/>
    </source>
</evidence>
<keyword evidence="2 8" id="KW-0479">Metal-binding</keyword>
<keyword evidence="5 7" id="KW-0342">GTP-binding</keyword>
<dbReference type="PANTHER" id="PTHR10218:SF217">
    <property type="entry name" value="GUANINE NUCLEOTIDE-BINDING PROTEIN SUBUNIT ALPHA-15"/>
    <property type="match status" value="1"/>
</dbReference>
<name>A0A8X7X8U9_POLSE</name>
<dbReference type="AlphaFoldDB" id="A0A8X7X8U9"/>
<dbReference type="PRINTS" id="PR00318">
    <property type="entry name" value="GPROTEINA"/>
</dbReference>
<gene>
    <name evidence="9" type="primary">Gna15</name>
    <name evidence="9" type="ORF">GTO96_0003273</name>
</gene>
<keyword evidence="3 7" id="KW-0547">Nucleotide-binding</keyword>
<keyword evidence="4 8" id="KW-0460">Magnesium</keyword>
<feature type="binding site" evidence="7">
    <location>
        <begin position="214"/>
        <end position="218"/>
    </location>
    <ligand>
        <name>GTP</name>
        <dbReference type="ChEBI" id="CHEBI:37565"/>
    </ligand>
</feature>
<evidence type="ECO:0000256" key="2">
    <source>
        <dbReference type="ARBA" id="ARBA00022723"/>
    </source>
</evidence>
<dbReference type="SUPFAM" id="SSF47895">
    <property type="entry name" value="Transducin (alpha subunit), insertion domain"/>
    <property type="match status" value="1"/>
</dbReference>
<dbReference type="Proteomes" id="UP000886611">
    <property type="component" value="Unassembled WGS sequence"/>
</dbReference>
<sequence>MGGCCWSCSLCCFRKCSFWLSPEEKSVIEINRNINRMLKEQKKQESHGIKILLLGTGESGKTTFIKQMRIIHGDGYSSEQCQAFKRLIYQNIYTAMKSMVQAMDTLKLSYILPGNEENARRLLQVDVPQVQTFEPQDVDAIRRLWEDPGIKWCYRRRQEYHLLDSTKYYLTHLDRIGQPNYIPSLDDVLRVRVHTTGIQEYSFTIKKTNLRIVDVGGQKSERKKWIHCFENVTSLIFLASLSEYDQVLEENNQENRMKESLALFYSVIHSAWFIRASIILFLNKEDILQEKIHTSHLCSYFPNFKGEKQNADAAKDFICNMYKDLQRLKPRRVEANQTARHRQVKEEDEVDISNKEIYPHFTCATDTENITRVFNSIKDDLLKQSLKAFGILPSFVFSLPTLAPFIRDPEVLQVFVVPRGVVEELPIRAQQQLQHPLVASTEPN</sequence>
<evidence type="ECO:0000256" key="6">
    <source>
        <dbReference type="ARBA" id="ARBA00023224"/>
    </source>
</evidence>
<dbReference type="Gene3D" id="1.10.400.10">
    <property type="entry name" value="GI Alpha 1, domain 2-like"/>
    <property type="match status" value="1"/>
</dbReference>
<comment type="caution">
    <text evidence="9">The sequence shown here is derived from an EMBL/GenBank/DDBJ whole genome shotgun (WGS) entry which is preliminary data.</text>
</comment>
<evidence type="ECO:0000256" key="1">
    <source>
        <dbReference type="ARBA" id="ARBA00005804"/>
    </source>
</evidence>
<feature type="binding site" evidence="7">
    <location>
        <begin position="58"/>
        <end position="63"/>
    </location>
    <ligand>
        <name>GTP</name>
        <dbReference type="ChEBI" id="CHEBI:37565"/>
    </ligand>
</feature>
<dbReference type="GO" id="GO:0005737">
    <property type="term" value="C:cytoplasm"/>
    <property type="evidence" value="ECO:0007669"/>
    <property type="project" value="TreeGrafter"/>
</dbReference>
<evidence type="ECO:0000256" key="7">
    <source>
        <dbReference type="PIRSR" id="PIRSR601019-1"/>
    </source>
</evidence>
<keyword evidence="6" id="KW-0807">Transducer</keyword>
<dbReference type="GO" id="GO:0003924">
    <property type="term" value="F:GTPase activity"/>
    <property type="evidence" value="ECO:0007669"/>
    <property type="project" value="InterPro"/>
</dbReference>
<dbReference type="CDD" id="cd00066">
    <property type="entry name" value="G-alpha"/>
    <property type="match status" value="1"/>
</dbReference>
<evidence type="ECO:0000256" key="5">
    <source>
        <dbReference type="ARBA" id="ARBA00023134"/>
    </source>
</evidence>